<proteinExistence type="predicted"/>
<dbReference type="Proteomes" id="UP001311232">
    <property type="component" value="Unassembled WGS sequence"/>
</dbReference>
<evidence type="ECO:0000313" key="2">
    <source>
        <dbReference type="EMBL" id="KAK5619684.1"/>
    </source>
</evidence>
<sequence>FDPQLLYLGLNPISTLVIHQSPRPVAAALSDAEGDLHVHSASVGPPGFILQTPPSHPRRK</sequence>
<name>A0AAV9SEI2_9TELE</name>
<feature type="non-terminal residue" evidence="2">
    <location>
        <position position="60"/>
    </location>
</feature>
<evidence type="ECO:0000313" key="3">
    <source>
        <dbReference type="Proteomes" id="UP001311232"/>
    </source>
</evidence>
<protein>
    <submittedName>
        <fullName evidence="2">Uncharacterized protein</fullName>
    </submittedName>
</protein>
<organism evidence="2 3">
    <name type="scientific">Crenichthys baileyi</name>
    <name type="common">White River springfish</name>
    <dbReference type="NCBI Taxonomy" id="28760"/>
    <lineage>
        <taxon>Eukaryota</taxon>
        <taxon>Metazoa</taxon>
        <taxon>Chordata</taxon>
        <taxon>Craniata</taxon>
        <taxon>Vertebrata</taxon>
        <taxon>Euteleostomi</taxon>
        <taxon>Actinopterygii</taxon>
        <taxon>Neopterygii</taxon>
        <taxon>Teleostei</taxon>
        <taxon>Neoteleostei</taxon>
        <taxon>Acanthomorphata</taxon>
        <taxon>Ovalentaria</taxon>
        <taxon>Atherinomorphae</taxon>
        <taxon>Cyprinodontiformes</taxon>
        <taxon>Goodeidae</taxon>
        <taxon>Crenichthys</taxon>
    </lineage>
</organism>
<dbReference type="AlphaFoldDB" id="A0AAV9SEI2"/>
<feature type="non-terminal residue" evidence="2">
    <location>
        <position position="1"/>
    </location>
</feature>
<evidence type="ECO:0000256" key="1">
    <source>
        <dbReference type="SAM" id="MobiDB-lite"/>
    </source>
</evidence>
<accession>A0AAV9SEI2</accession>
<dbReference type="EMBL" id="JAHHUM010000473">
    <property type="protein sequence ID" value="KAK5619684.1"/>
    <property type="molecule type" value="Genomic_DNA"/>
</dbReference>
<gene>
    <name evidence="2" type="ORF">CRENBAI_009383</name>
</gene>
<comment type="caution">
    <text evidence="2">The sequence shown here is derived from an EMBL/GenBank/DDBJ whole genome shotgun (WGS) entry which is preliminary data.</text>
</comment>
<feature type="region of interest" description="Disordered" evidence="1">
    <location>
        <begin position="39"/>
        <end position="60"/>
    </location>
</feature>
<reference evidence="2 3" key="1">
    <citation type="submission" date="2021-06" db="EMBL/GenBank/DDBJ databases">
        <authorList>
            <person name="Palmer J.M."/>
        </authorList>
    </citation>
    <scope>NUCLEOTIDE SEQUENCE [LARGE SCALE GENOMIC DNA]</scope>
    <source>
        <strain evidence="2 3">MEX-2019</strain>
        <tissue evidence="2">Muscle</tissue>
    </source>
</reference>
<keyword evidence="3" id="KW-1185">Reference proteome</keyword>